<sequence>MEGATCIRAIHFRLFNKTIILLLVIITLVGVIDARGGRRTAKSKGKSNLQFAQVTEFSLVHTQLADDRSAHIVTGSHFSQTFRLGYKLVLICKAKGTPRPTIKWYKEGAEMHPKRNTHVSALFIGPVIGEIRMFFIRRNDLSPFV</sequence>
<organism evidence="3 4">
    <name type="scientific">Setaria digitata</name>
    <dbReference type="NCBI Taxonomy" id="48799"/>
    <lineage>
        <taxon>Eukaryota</taxon>
        <taxon>Metazoa</taxon>
        <taxon>Ecdysozoa</taxon>
        <taxon>Nematoda</taxon>
        <taxon>Chromadorea</taxon>
        <taxon>Rhabditida</taxon>
        <taxon>Spirurina</taxon>
        <taxon>Spiruromorpha</taxon>
        <taxon>Filarioidea</taxon>
        <taxon>Setariidae</taxon>
        <taxon>Setaria</taxon>
    </lineage>
</organism>
<dbReference type="AlphaFoldDB" id="A0A915PSW9"/>
<evidence type="ECO:0000256" key="1">
    <source>
        <dbReference type="SAM" id="Phobius"/>
    </source>
</evidence>
<reference evidence="4" key="1">
    <citation type="submission" date="2022-11" db="UniProtKB">
        <authorList>
            <consortium name="WormBaseParasite"/>
        </authorList>
    </citation>
    <scope>IDENTIFICATION</scope>
</reference>
<evidence type="ECO:0000259" key="2">
    <source>
        <dbReference type="PROSITE" id="PS50835"/>
    </source>
</evidence>
<dbReference type="WBParaSite" id="sdigi.contig23.g1944.t1">
    <property type="protein sequence ID" value="sdigi.contig23.g1944.t1"/>
    <property type="gene ID" value="sdigi.contig23.g1944"/>
</dbReference>
<name>A0A915PSW9_9BILA</name>
<dbReference type="InterPro" id="IPR007110">
    <property type="entry name" value="Ig-like_dom"/>
</dbReference>
<proteinExistence type="predicted"/>
<dbReference type="InterPro" id="IPR036179">
    <property type="entry name" value="Ig-like_dom_sf"/>
</dbReference>
<evidence type="ECO:0000313" key="3">
    <source>
        <dbReference type="Proteomes" id="UP000887581"/>
    </source>
</evidence>
<dbReference type="Pfam" id="PF13927">
    <property type="entry name" value="Ig_3"/>
    <property type="match status" value="1"/>
</dbReference>
<dbReference type="SUPFAM" id="SSF48726">
    <property type="entry name" value="Immunoglobulin"/>
    <property type="match status" value="1"/>
</dbReference>
<accession>A0A915PSW9</accession>
<dbReference type="InterPro" id="IPR013783">
    <property type="entry name" value="Ig-like_fold"/>
</dbReference>
<dbReference type="PROSITE" id="PS50835">
    <property type="entry name" value="IG_LIKE"/>
    <property type="match status" value="1"/>
</dbReference>
<keyword evidence="1" id="KW-0812">Transmembrane</keyword>
<dbReference type="Proteomes" id="UP000887581">
    <property type="component" value="Unplaced"/>
</dbReference>
<evidence type="ECO:0000313" key="4">
    <source>
        <dbReference type="WBParaSite" id="sdigi.contig23.g1944.t1"/>
    </source>
</evidence>
<feature type="transmembrane region" description="Helical" evidence="1">
    <location>
        <begin position="18"/>
        <end position="36"/>
    </location>
</feature>
<feature type="domain" description="Ig-like" evidence="2">
    <location>
        <begin position="85"/>
        <end position="145"/>
    </location>
</feature>
<keyword evidence="1" id="KW-1133">Transmembrane helix</keyword>
<keyword evidence="3" id="KW-1185">Reference proteome</keyword>
<keyword evidence="1" id="KW-0472">Membrane</keyword>
<protein>
    <submittedName>
        <fullName evidence="4">Ig-like domain-containing protein</fullName>
    </submittedName>
</protein>
<dbReference type="Gene3D" id="2.60.40.10">
    <property type="entry name" value="Immunoglobulins"/>
    <property type="match status" value="1"/>
</dbReference>